<evidence type="ECO:0000256" key="1">
    <source>
        <dbReference type="ARBA" id="ARBA00008853"/>
    </source>
</evidence>
<protein>
    <recommendedName>
        <fullName evidence="4">SMP-30/Gluconolactonase/LRE-like region domain-containing protein</fullName>
    </recommendedName>
</protein>
<dbReference type="AlphaFoldDB" id="A0A1Q5QC85"/>
<comment type="caution">
    <text evidence="5">The sequence shown here is derived from an EMBL/GenBank/DDBJ whole genome shotgun (WGS) entry which is preliminary data.</text>
</comment>
<keyword evidence="3" id="KW-0862">Zinc</keyword>
<evidence type="ECO:0000313" key="6">
    <source>
        <dbReference type="Proteomes" id="UP000214365"/>
    </source>
</evidence>
<dbReference type="STRING" id="1441469.A0A1Q5QC85"/>
<dbReference type="GeneID" id="31001792"/>
<feature type="binding site" evidence="3">
    <location>
        <position position="231"/>
    </location>
    <ligand>
        <name>a divalent metal cation</name>
        <dbReference type="ChEBI" id="CHEBI:60240"/>
    </ligand>
</feature>
<feature type="active site" description="Proton donor/acceptor" evidence="2">
    <location>
        <position position="231"/>
    </location>
</feature>
<dbReference type="Pfam" id="PF08450">
    <property type="entry name" value="SGL"/>
    <property type="match status" value="1"/>
</dbReference>
<feature type="binding site" evidence="3">
    <location>
        <position position="120"/>
    </location>
    <ligand>
        <name>substrate</name>
    </ligand>
</feature>
<name>A0A1Q5QC85_TALAT</name>
<keyword evidence="6" id="KW-1185">Reference proteome</keyword>
<evidence type="ECO:0000256" key="3">
    <source>
        <dbReference type="PIRSR" id="PIRSR605511-2"/>
    </source>
</evidence>
<dbReference type="SUPFAM" id="SSF63829">
    <property type="entry name" value="Calcium-dependent phosphotriesterase"/>
    <property type="match status" value="1"/>
</dbReference>
<comment type="similarity">
    <text evidence="1">Belongs to the SMP-30/CGR1 family.</text>
</comment>
<dbReference type="GO" id="GO:0004341">
    <property type="term" value="F:gluconolactonase activity"/>
    <property type="evidence" value="ECO:0007669"/>
    <property type="project" value="TreeGrafter"/>
</dbReference>
<feature type="binding site" evidence="3">
    <location>
        <position position="25"/>
    </location>
    <ligand>
        <name>a divalent metal cation</name>
        <dbReference type="ChEBI" id="CHEBI:60240"/>
    </ligand>
</feature>
<dbReference type="Proteomes" id="UP000214365">
    <property type="component" value="Unassembled WGS sequence"/>
</dbReference>
<dbReference type="Gene3D" id="2.120.10.30">
    <property type="entry name" value="TolB, C-terminal domain"/>
    <property type="match status" value="1"/>
</dbReference>
<dbReference type="PRINTS" id="PR01790">
    <property type="entry name" value="SMP30FAMILY"/>
</dbReference>
<comment type="cofactor">
    <cofactor evidence="3">
        <name>Zn(2+)</name>
        <dbReference type="ChEBI" id="CHEBI:29105"/>
    </cofactor>
    <text evidence="3">Binds 1 divalent metal cation per subunit.</text>
</comment>
<reference evidence="5 6" key="1">
    <citation type="submission" date="2015-06" db="EMBL/GenBank/DDBJ databases">
        <title>Talaromyces atroroseus IBT 11181 draft genome.</title>
        <authorList>
            <person name="Rasmussen K.B."/>
            <person name="Rasmussen S."/>
            <person name="Petersen B."/>
            <person name="Sicheritz-Ponten T."/>
            <person name="Mortensen U.H."/>
            <person name="Thrane U."/>
        </authorList>
    </citation>
    <scope>NUCLEOTIDE SEQUENCE [LARGE SCALE GENOMIC DNA]</scope>
    <source>
        <strain evidence="5 6">IBT 11181</strain>
    </source>
</reference>
<dbReference type="PANTHER" id="PTHR10907">
    <property type="entry name" value="REGUCALCIN"/>
    <property type="match status" value="1"/>
</dbReference>
<evidence type="ECO:0000259" key="4">
    <source>
        <dbReference type="Pfam" id="PF08450"/>
    </source>
</evidence>
<feature type="binding site" evidence="3">
    <location>
        <position position="122"/>
    </location>
    <ligand>
        <name>substrate</name>
    </ligand>
</feature>
<proteinExistence type="inferred from homology"/>
<dbReference type="GO" id="GO:0005509">
    <property type="term" value="F:calcium ion binding"/>
    <property type="evidence" value="ECO:0007669"/>
    <property type="project" value="TreeGrafter"/>
</dbReference>
<evidence type="ECO:0000256" key="2">
    <source>
        <dbReference type="PIRSR" id="PIRSR605511-1"/>
    </source>
</evidence>
<dbReference type="EMBL" id="LFMY01000002">
    <property type="protein sequence ID" value="OKL63544.1"/>
    <property type="molecule type" value="Genomic_DNA"/>
</dbReference>
<keyword evidence="3" id="KW-0479">Metal-binding</keyword>
<gene>
    <name evidence="5" type="ORF">UA08_02037</name>
</gene>
<dbReference type="InterPro" id="IPR005511">
    <property type="entry name" value="SMP-30"/>
</dbReference>
<accession>A0A1Q5QC85</accession>
<dbReference type="OrthoDB" id="423498at2759"/>
<organism evidence="5 6">
    <name type="scientific">Talaromyces atroroseus</name>
    <dbReference type="NCBI Taxonomy" id="1441469"/>
    <lineage>
        <taxon>Eukaryota</taxon>
        <taxon>Fungi</taxon>
        <taxon>Dikarya</taxon>
        <taxon>Ascomycota</taxon>
        <taxon>Pezizomycotina</taxon>
        <taxon>Eurotiomycetes</taxon>
        <taxon>Eurotiomycetidae</taxon>
        <taxon>Eurotiales</taxon>
        <taxon>Trichocomaceae</taxon>
        <taxon>Talaromyces</taxon>
        <taxon>Talaromyces sect. Trachyspermi</taxon>
    </lineage>
</organism>
<feature type="binding site" evidence="3">
    <location>
        <position position="181"/>
    </location>
    <ligand>
        <name>a divalent metal cation</name>
        <dbReference type="ChEBI" id="CHEBI:60240"/>
    </ligand>
</feature>
<dbReference type="PANTHER" id="PTHR10907:SF47">
    <property type="entry name" value="REGUCALCIN"/>
    <property type="match status" value="1"/>
</dbReference>
<evidence type="ECO:0000313" key="5">
    <source>
        <dbReference type="EMBL" id="OKL63544.1"/>
    </source>
</evidence>
<dbReference type="InterPro" id="IPR011042">
    <property type="entry name" value="6-blade_b-propeller_TolB-like"/>
</dbReference>
<dbReference type="RefSeq" id="XP_020123665.1">
    <property type="nucleotide sequence ID" value="XM_020261767.1"/>
</dbReference>
<feature type="domain" description="SMP-30/Gluconolactonase/LRE-like region" evidence="4">
    <location>
        <begin position="23"/>
        <end position="298"/>
    </location>
</feature>
<sequence length="344" mass="38324">MAGLEVLSGGKPFYYCPKGQMILGEAPIYRASDSTLHWVDCLAEPAELYILKVDPETGDAIGEARVLHLEDSVTVQFFRKNKPGSYIAAYYQGVCFLDEETGKMEIVKEIIPTEKRDELRFNDGGVDAKGRFWLAEIDKKAMAYGPNQLPASYGTPKGKLWRYDPDGSLHEMLDGGVVCGNGLGWSPDNKTFYFHDSVAMVVYAFDFDLESGNISNKRLLIDRRDSFGEPDGMVVDTERKKSNSHSTEGNLWIAMFDSSRVMVFSPEGRHLKDITFTARNPACTTWGGKNFDIIFLASGKWRGTKEIAGDEGGHMFRFKPSDARGQPKHEFAGKQEACVLLLVA</sequence>
<dbReference type="InterPro" id="IPR013658">
    <property type="entry name" value="SGL"/>
</dbReference>